<sequence>MVVTLIKAVHTTAKTSSLSLSDSLSYHRSKSHFISSNPSYPDSSLTSLRKREFSRLDSNGGSVYLDYTGASLYPSSLISDHAKWLKRSVAGNPHSTSPSSLLSSRATQEARKAVLEFFDADEAEYDLVWTANATAGFRIVGETYDWQGKKVLIPRDAHNSLNSLAKKAEVGGGSFEFVEFDSASSSSDGGQRDTISIDAYLTALSRPSNSQDASGEKGLVFFTGQSNITGAKLALSPLLGQAKNLGWDIGLDAAALAPTTRISLRTHSSVDFMVVSLYKICGYPTGLGALIMKKSMYAKMTKKQTFFGGNIVGITMDRFDFTLVDGPERFEDGTANFTAMAAVKPGLEFAARWMESVAKRNRMLLEWLVKELDSVYYPVEGEKEGFDEKQSFSSSSSSSSSSSFSSTSHKNPSPAKAVKLVRIGGPTSLDLRGFTLPLVFTSSSGDSLNYRFVIWCAAQESISLRGGPCMCNPGASSSVMQRGLITDLEASSLLAVADVGIVRVSLGVASNFKDVWRLVHFARKLTDLCWVEKMWKSYQECYPQGCLSNNIDELQALATRKR</sequence>
<gene>
    <name evidence="3" type="ORF">UTRI_03939_B</name>
</gene>
<dbReference type="GO" id="GO:0043545">
    <property type="term" value="P:molybdopterin cofactor metabolic process"/>
    <property type="evidence" value="ECO:0007669"/>
    <property type="project" value="TreeGrafter"/>
</dbReference>
<accession>A0A5C3E854</accession>
<dbReference type="EMBL" id="OOIN01000015">
    <property type="protein sequence ID" value="SPO26648.1"/>
    <property type="molecule type" value="Genomic_DNA"/>
</dbReference>
<evidence type="ECO:0000313" key="3">
    <source>
        <dbReference type="EMBL" id="SPO26648.1"/>
    </source>
</evidence>
<dbReference type="Proteomes" id="UP000324022">
    <property type="component" value="Unassembled WGS sequence"/>
</dbReference>
<feature type="region of interest" description="Disordered" evidence="1">
    <location>
        <begin position="388"/>
        <end position="413"/>
    </location>
</feature>
<organism evidence="3 4">
    <name type="scientific">Ustilago trichophora</name>
    <dbReference type="NCBI Taxonomy" id="86804"/>
    <lineage>
        <taxon>Eukaryota</taxon>
        <taxon>Fungi</taxon>
        <taxon>Dikarya</taxon>
        <taxon>Basidiomycota</taxon>
        <taxon>Ustilaginomycotina</taxon>
        <taxon>Ustilaginomycetes</taxon>
        <taxon>Ustilaginales</taxon>
        <taxon>Ustilaginaceae</taxon>
        <taxon>Ustilago</taxon>
    </lineage>
</organism>
<dbReference type="SUPFAM" id="SSF53383">
    <property type="entry name" value="PLP-dependent transferases"/>
    <property type="match status" value="1"/>
</dbReference>
<keyword evidence="4" id="KW-1185">Reference proteome</keyword>
<dbReference type="AlphaFoldDB" id="A0A5C3E854"/>
<evidence type="ECO:0000256" key="1">
    <source>
        <dbReference type="SAM" id="MobiDB-lite"/>
    </source>
</evidence>
<reference evidence="3 4" key="1">
    <citation type="submission" date="2018-03" db="EMBL/GenBank/DDBJ databases">
        <authorList>
            <person name="Guldener U."/>
        </authorList>
    </citation>
    <scope>NUCLEOTIDE SEQUENCE [LARGE SCALE GENOMIC DNA]</scope>
    <source>
        <strain evidence="3 4">NBRC100155</strain>
    </source>
</reference>
<dbReference type="InterPro" id="IPR015421">
    <property type="entry name" value="PyrdxlP-dep_Trfase_major"/>
</dbReference>
<dbReference type="InterPro" id="IPR015424">
    <property type="entry name" value="PyrdxlP-dep_Trfase"/>
</dbReference>
<feature type="compositionally biased region" description="Low complexity" evidence="1">
    <location>
        <begin position="391"/>
        <end position="408"/>
    </location>
</feature>
<dbReference type="PANTHER" id="PTHR14237:SF80">
    <property type="entry name" value="MOLYBDENUM COFACTOR SULFURASE"/>
    <property type="match status" value="1"/>
</dbReference>
<feature type="domain" description="Aminotransferase class V" evidence="2">
    <location>
        <begin position="63"/>
        <end position="375"/>
    </location>
</feature>
<proteinExistence type="predicted"/>
<dbReference type="PANTHER" id="PTHR14237">
    <property type="entry name" value="MOLYBDOPTERIN COFACTOR SULFURASE MOSC"/>
    <property type="match status" value="1"/>
</dbReference>
<dbReference type="GO" id="GO:0008265">
    <property type="term" value="F:molybdenum cofactor sulfurtransferase activity"/>
    <property type="evidence" value="ECO:0007669"/>
    <property type="project" value="TreeGrafter"/>
</dbReference>
<dbReference type="Gene3D" id="3.40.640.10">
    <property type="entry name" value="Type I PLP-dependent aspartate aminotransferase-like (Major domain)"/>
    <property type="match status" value="1"/>
</dbReference>
<dbReference type="Gene3D" id="3.90.1150.10">
    <property type="entry name" value="Aspartate Aminotransferase, domain 1"/>
    <property type="match status" value="1"/>
</dbReference>
<name>A0A5C3E854_9BASI</name>
<evidence type="ECO:0000259" key="2">
    <source>
        <dbReference type="Pfam" id="PF00266"/>
    </source>
</evidence>
<dbReference type="InterPro" id="IPR015422">
    <property type="entry name" value="PyrdxlP-dep_Trfase_small"/>
</dbReference>
<protein>
    <submittedName>
        <fullName evidence="3">Related to molybdenum cofactor sulfurase</fullName>
    </submittedName>
</protein>
<dbReference type="InterPro" id="IPR000192">
    <property type="entry name" value="Aminotrans_V_dom"/>
</dbReference>
<dbReference type="OrthoDB" id="10264306at2759"/>
<dbReference type="Pfam" id="PF00266">
    <property type="entry name" value="Aminotran_5"/>
    <property type="match status" value="1"/>
</dbReference>
<evidence type="ECO:0000313" key="4">
    <source>
        <dbReference type="Proteomes" id="UP000324022"/>
    </source>
</evidence>